<dbReference type="Gene3D" id="3.80.10.10">
    <property type="entry name" value="Ribonuclease Inhibitor"/>
    <property type="match status" value="1"/>
</dbReference>
<reference evidence="1" key="1">
    <citation type="journal article" date="2021" name="Nat. Commun.">
        <title>Genetic determinants of endophytism in the Arabidopsis root mycobiome.</title>
        <authorList>
            <person name="Mesny F."/>
            <person name="Miyauchi S."/>
            <person name="Thiergart T."/>
            <person name="Pickel B."/>
            <person name="Atanasova L."/>
            <person name="Karlsson M."/>
            <person name="Huettel B."/>
            <person name="Barry K.W."/>
            <person name="Haridas S."/>
            <person name="Chen C."/>
            <person name="Bauer D."/>
            <person name="Andreopoulos W."/>
            <person name="Pangilinan J."/>
            <person name="LaButti K."/>
            <person name="Riley R."/>
            <person name="Lipzen A."/>
            <person name="Clum A."/>
            <person name="Drula E."/>
            <person name="Henrissat B."/>
            <person name="Kohler A."/>
            <person name="Grigoriev I.V."/>
            <person name="Martin F.M."/>
            <person name="Hacquard S."/>
        </authorList>
    </citation>
    <scope>NUCLEOTIDE SEQUENCE</scope>
    <source>
        <strain evidence="1">MPI-SDFR-AT-0068</strain>
    </source>
</reference>
<dbReference type="Proteomes" id="UP000813427">
    <property type="component" value="Unassembled WGS sequence"/>
</dbReference>
<keyword evidence="2" id="KW-1185">Reference proteome</keyword>
<name>A0A8K0S335_9HYPO</name>
<sequence>MTNVPDEIWEQVFSNFEDHMPPENWWMHGTRLRHEDLSTLHSLCLVSHQFQRVAQLLLYRTLLMEGRSDEKLVQARLLRALSEHPQLGQHVRNLSFDDDAEGAYRRHQSIERSVLYKILRAGLDSISLPPPAMRRIKKSLLEQQSGGGLGALFIAYMPQLHFVDCTLHRDDTPSLLMLSGCLGLEENLLEDLKERDKEDRDDSKTIGQQRKTLPKDMPIAYTFPDLTEVRIRTANYESVTPFSTIQPIFRHPTLKRLRTLGIDLLRVDKKPLMWPTEDSNLQYLDLKESIIDAAGLKGILTRCPRLKGLSIEMAAHHRESDQHAEDWEVDLEEFGKVLRQFGQNLEEFAIHTNNYNNYHSTEGRLGSLQTLTSLKHLKTGRDELLGPVRGLYEETETPALQFDDTLPPFLETLFLYSCRYGYEARNRAANNELREFITRCEISNLREIQLELNHNETEEEWHLDSKMCGWGASFTTEYFQDIPESSGCTRTILVLSRG</sequence>
<dbReference type="EMBL" id="JAGPXF010000003">
    <property type="protein sequence ID" value="KAH7251469.1"/>
    <property type="molecule type" value="Genomic_DNA"/>
</dbReference>
<protein>
    <recommendedName>
        <fullName evidence="3">F-box domain-containing protein</fullName>
    </recommendedName>
</protein>
<gene>
    <name evidence="1" type="ORF">BKA59DRAFT_500163</name>
</gene>
<organism evidence="1 2">
    <name type="scientific">Fusarium tricinctum</name>
    <dbReference type="NCBI Taxonomy" id="61284"/>
    <lineage>
        <taxon>Eukaryota</taxon>
        <taxon>Fungi</taxon>
        <taxon>Dikarya</taxon>
        <taxon>Ascomycota</taxon>
        <taxon>Pezizomycotina</taxon>
        <taxon>Sordariomycetes</taxon>
        <taxon>Hypocreomycetidae</taxon>
        <taxon>Hypocreales</taxon>
        <taxon>Nectriaceae</taxon>
        <taxon>Fusarium</taxon>
        <taxon>Fusarium tricinctum species complex</taxon>
    </lineage>
</organism>
<comment type="caution">
    <text evidence="1">The sequence shown here is derived from an EMBL/GenBank/DDBJ whole genome shotgun (WGS) entry which is preliminary data.</text>
</comment>
<evidence type="ECO:0000313" key="1">
    <source>
        <dbReference type="EMBL" id="KAH7251469.1"/>
    </source>
</evidence>
<dbReference type="InterPro" id="IPR032675">
    <property type="entry name" value="LRR_dom_sf"/>
</dbReference>
<dbReference type="AlphaFoldDB" id="A0A8K0S335"/>
<proteinExistence type="predicted"/>
<dbReference type="SUPFAM" id="SSF52047">
    <property type="entry name" value="RNI-like"/>
    <property type="match status" value="1"/>
</dbReference>
<accession>A0A8K0S335</accession>
<dbReference type="OrthoDB" id="2520703at2759"/>
<evidence type="ECO:0000313" key="2">
    <source>
        <dbReference type="Proteomes" id="UP000813427"/>
    </source>
</evidence>
<evidence type="ECO:0008006" key="3">
    <source>
        <dbReference type="Google" id="ProtNLM"/>
    </source>
</evidence>